<comment type="caution">
    <text evidence="3">The sequence shown here is derived from an EMBL/GenBank/DDBJ whole genome shotgun (WGS) entry which is preliminary data.</text>
</comment>
<dbReference type="PANTHER" id="PTHR30461:SF23">
    <property type="entry name" value="DNA RECOMBINASE-RELATED"/>
    <property type="match status" value="1"/>
</dbReference>
<dbReference type="AlphaFoldDB" id="A0A9P1P8Y9"/>
<dbReference type="Pfam" id="PF07508">
    <property type="entry name" value="Recombinase"/>
    <property type="match status" value="1"/>
</dbReference>
<dbReference type="Gene3D" id="3.40.50.1390">
    <property type="entry name" value="Resolvase, N-terminal catalytic domain"/>
    <property type="match status" value="1"/>
</dbReference>
<feature type="domain" description="Recombinase" evidence="2">
    <location>
        <begin position="155"/>
        <end position="302"/>
    </location>
</feature>
<dbReference type="RefSeq" id="WP_057558055.1">
    <property type="nucleotide sequence ID" value="NZ_CDNY01000003.1"/>
</dbReference>
<dbReference type="InterPro" id="IPR011109">
    <property type="entry name" value="DNA_bind_recombinase_dom"/>
</dbReference>
<dbReference type="Pfam" id="PF00239">
    <property type="entry name" value="Resolvase"/>
    <property type="match status" value="1"/>
</dbReference>
<protein>
    <submittedName>
        <fullName evidence="3">Site-specific recombinase</fullName>
    </submittedName>
</protein>
<sequence length="527" mass="59959">MISAIYSRKSKFTGKGESIENQIQLCMDYAKNLGVNEFLVYEDEGFSGKSMDRPKFKEMLKDAKDKKFDYLICYRLDRISRNISDFSTLIEDLNKLNISFVSIKEQFDTSTPMGRAMMYISSVFAQLERETIAERVRDNMYELARTGRWLGGMPPYGFISTQINYYDENMNQRKMYKLKVDEDTIEIVKLIFDKYLELRSLSKLYKYMYENGIKGTRGGNLDPSALSLILKNPAYVKADKSVVDYLRKSNIDVMGDIDNIHGILTYAKNTDSPIAAVAKHKGVIDSDKWIEVQRLLNANKYKAPRTGTGSKALLSGLLKCSKCGSNMRITYKNSKSGTIYYYICGTKKSLGVSACDCRNIRSDKAESKVIDELKNKSIKSIMSSYKDSKLENSKNSKNIKTEITSINNQIKEKETYIDNLVMQLAKVTESSASTFIINKLESLNNDLSNLKSQLESLNTMSMENNQVDININMLIDNLNKFNKEIDTSDINKKRLLLSTVVDYMTWDSDTDTIKVNLIGINSSNTIA</sequence>
<dbReference type="InterPro" id="IPR036162">
    <property type="entry name" value="Resolvase-like_N_sf"/>
</dbReference>
<dbReference type="PROSITE" id="PS51736">
    <property type="entry name" value="RECOMBINASES_3"/>
    <property type="match status" value="1"/>
</dbReference>
<evidence type="ECO:0000259" key="1">
    <source>
        <dbReference type="PROSITE" id="PS51736"/>
    </source>
</evidence>
<dbReference type="PANTHER" id="PTHR30461">
    <property type="entry name" value="DNA-INVERTASE FROM LAMBDOID PROPHAGE"/>
    <property type="match status" value="1"/>
</dbReference>
<evidence type="ECO:0000313" key="3">
    <source>
        <dbReference type="EMBL" id="CEO32990.1"/>
    </source>
</evidence>
<dbReference type="GO" id="GO:0000150">
    <property type="term" value="F:DNA strand exchange activity"/>
    <property type="evidence" value="ECO:0007669"/>
    <property type="project" value="InterPro"/>
</dbReference>
<dbReference type="Proteomes" id="UP000049685">
    <property type="component" value="Unassembled WGS sequence"/>
</dbReference>
<gene>
    <name evidence="3" type="primary">hin_1</name>
    <name evidence="3" type="ORF">UMC4404_09701</name>
</gene>
<feature type="domain" description="Resolvase/invertase-type recombinase catalytic" evidence="1">
    <location>
        <begin position="2"/>
        <end position="147"/>
    </location>
</feature>
<proteinExistence type="predicted"/>
<accession>A0A9P1P8Y9</accession>
<evidence type="ECO:0000259" key="2">
    <source>
        <dbReference type="PROSITE" id="PS51737"/>
    </source>
</evidence>
<dbReference type="SUPFAM" id="SSF53041">
    <property type="entry name" value="Resolvase-like"/>
    <property type="match status" value="1"/>
</dbReference>
<evidence type="ECO:0000313" key="4">
    <source>
        <dbReference type="Proteomes" id="UP000049685"/>
    </source>
</evidence>
<dbReference type="PROSITE" id="PS51737">
    <property type="entry name" value="RECOMBINASE_DNA_BIND"/>
    <property type="match status" value="1"/>
</dbReference>
<dbReference type="Pfam" id="PF13408">
    <property type="entry name" value="Zn_ribbon_recom"/>
    <property type="match status" value="1"/>
</dbReference>
<reference evidence="4" key="1">
    <citation type="submission" date="2015-01" db="EMBL/GenBank/DDBJ databases">
        <authorList>
            <person name="Aslett A.Martin."/>
            <person name="De Silva Nishadi"/>
        </authorList>
    </citation>
    <scope>NUCLEOTIDE SEQUENCE [LARGE SCALE GENOMIC DNA]</scope>
    <source>
        <strain evidence="4">UMC4404</strain>
    </source>
</reference>
<dbReference type="InterPro" id="IPR025827">
    <property type="entry name" value="Zn_ribbon_recom_dom"/>
</dbReference>
<dbReference type="CDD" id="cd00338">
    <property type="entry name" value="Ser_Recombinase"/>
    <property type="match status" value="1"/>
</dbReference>
<organism evidence="3 4">
    <name type="scientific">Paraclostridium sordellii</name>
    <name type="common">Clostridium sordellii</name>
    <dbReference type="NCBI Taxonomy" id="1505"/>
    <lineage>
        <taxon>Bacteria</taxon>
        <taxon>Bacillati</taxon>
        <taxon>Bacillota</taxon>
        <taxon>Clostridia</taxon>
        <taxon>Peptostreptococcales</taxon>
        <taxon>Peptostreptococcaceae</taxon>
        <taxon>Paraclostridium</taxon>
    </lineage>
</organism>
<dbReference type="SMART" id="SM00857">
    <property type="entry name" value="Resolvase"/>
    <property type="match status" value="1"/>
</dbReference>
<name>A0A9P1P8Y9_PARSO</name>
<dbReference type="EMBL" id="CDNY01000003">
    <property type="protein sequence ID" value="CEO32990.1"/>
    <property type="molecule type" value="Genomic_DNA"/>
</dbReference>
<dbReference type="InterPro" id="IPR038109">
    <property type="entry name" value="DNA_bind_recomb_sf"/>
</dbReference>
<dbReference type="GO" id="GO:0003677">
    <property type="term" value="F:DNA binding"/>
    <property type="evidence" value="ECO:0007669"/>
    <property type="project" value="InterPro"/>
</dbReference>
<dbReference type="Gene3D" id="3.90.1750.20">
    <property type="entry name" value="Putative Large Serine Recombinase, Chain B, Domain 2"/>
    <property type="match status" value="1"/>
</dbReference>
<dbReference type="InterPro" id="IPR050639">
    <property type="entry name" value="SSR_resolvase"/>
</dbReference>
<dbReference type="InterPro" id="IPR006119">
    <property type="entry name" value="Resolv_N"/>
</dbReference>